<protein>
    <recommendedName>
        <fullName evidence="10">Type II secretion system protein L</fullName>
        <shortName evidence="10">T2SS protein L</shortName>
    </recommendedName>
</protein>
<dbReference type="Pfam" id="PF12693">
    <property type="entry name" value="GspL_C"/>
    <property type="match status" value="1"/>
</dbReference>
<dbReference type="PIRSF" id="PIRSF015761">
    <property type="entry name" value="Protein_L"/>
    <property type="match status" value="1"/>
</dbReference>
<sequence length="394" mass="41473">MPDRLYLRLAADGGLSWLRQAAGVREPASSPGAPPASALAAAAEVVVAVPSEDVLLTEVGLSARNRTQLLQALPYAVEDQLLAPVEDLHFAAADVQGGRVGVAVVAKERLRGWLQHLEQAGIRPDRMLPDSLALPLADDRATALIEGGRATVRLKPWSAFACALDELPGWLAQLRAELAPLEVHDFRAQPALALAAPVAAYHERRRDPLAFLAAANAAPINLLDGEFAPRHRRAGGARVWRIAAVAAAAALVLAVANLGLEVLQLSRSDAQLQTQAADALRKAFPDVDAAQLARMSPEQLMRGRVERLRGGAESGGLLTLLGRLAPVLGSSTRIQTSGMEYRNGGFELALRAPDVAAVDGVRERLAAAGLQAEVTAANPGPEGIDGRIRIGAAR</sequence>
<keyword evidence="14" id="KW-1185">Reference proteome</keyword>
<feature type="domain" description="GspL periplasmic" evidence="12">
    <location>
        <begin position="238"/>
        <end position="390"/>
    </location>
</feature>
<evidence type="ECO:0000256" key="10">
    <source>
        <dbReference type="PIRNR" id="PIRNR015761"/>
    </source>
</evidence>
<proteinExistence type="inferred from homology"/>
<comment type="subcellular location">
    <subcellularLocation>
        <location evidence="1">Cell inner membrane</location>
        <topology evidence="1">Single-pass membrane protein</topology>
    </subcellularLocation>
</comment>
<dbReference type="EMBL" id="JBHSHD010000001">
    <property type="protein sequence ID" value="MFC4818692.1"/>
    <property type="molecule type" value="Genomic_DNA"/>
</dbReference>
<dbReference type="InterPro" id="IPR043129">
    <property type="entry name" value="ATPase_NBD"/>
</dbReference>
<dbReference type="Gene3D" id="3.30.420.370">
    <property type="match status" value="1"/>
</dbReference>
<dbReference type="InterPro" id="IPR025691">
    <property type="entry name" value="GspL_pp_dom"/>
</dbReference>
<comment type="similarity">
    <text evidence="2 10">Belongs to the GSP L family.</text>
</comment>
<evidence type="ECO:0000256" key="6">
    <source>
        <dbReference type="ARBA" id="ARBA00022692"/>
    </source>
</evidence>
<evidence type="ECO:0000256" key="3">
    <source>
        <dbReference type="ARBA" id="ARBA00022448"/>
    </source>
</evidence>
<dbReference type="InterPro" id="IPR007812">
    <property type="entry name" value="T2SS_protein-GspL"/>
</dbReference>
<name>A0ABV9QPJ2_9GAMM</name>
<evidence type="ECO:0000313" key="13">
    <source>
        <dbReference type="EMBL" id="MFC4818692.1"/>
    </source>
</evidence>
<reference evidence="14" key="1">
    <citation type="journal article" date="2019" name="Int. J. Syst. Evol. Microbiol.">
        <title>The Global Catalogue of Microorganisms (GCM) 10K type strain sequencing project: providing services to taxonomists for standard genome sequencing and annotation.</title>
        <authorList>
            <consortium name="The Broad Institute Genomics Platform"/>
            <consortium name="The Broad Institute Genome Sequencing Center for Infectious Disease"/>
            <person name="Wu L."/>
            <person name="Ma J."/>
        </authorList>
    </citation>
    <scope>NUCLEOTIDE SEQUENCE [LARGE SCALE GENOMIC DNA]</scope>
    <source>
        <strain evidence="14">CCUG 30340</strain>
    </source>
</reference>
<evidence type="ECO:0000256" key="1">
    <source>
        <dbReference type="ARBA" id="ARBA00004377"/>
    </source>
</evidence>
<dbReference type="Proteomes" id="UP001595886">
    <property type="component" value="Unassembled WGS sequence"/>
</dbReference>
<evidence type="ECO:0000256" key="9">
    <source>
        <dbReference type="ARBA" id="ARBA00023136"/>
    </source>
</evidence>
<dbReference type="InterPro" id="IPR024230">
    <property type="entry name" value="GspL_cyto_dom"/>
</dbReference>
<evidence type="ECO:0000256" key="4">
    <source>
        <dbReference type="ARBA" id="ARBA00022475"/>
    </source>
</evidence>
<gene>
    <name evidence="13" type="primary">gspL</name>
    <name evidence="13" type="ORF">ACFO6Q_00030</name>
</gene>
<feature type="domain" description="GspL cytoplasmic actin-ATPase-like" evidence="11">
    <location>
        <begin position="40"/>
        <end position="230"/>
    </location>
</feature>
<dbReference type="Gene3D" id="3.30.1360.100">
    <property type="entry name" value="General secretion pathway protein M, EpsM"/>
    <property type="match status" value="1"/>
</dbReference>
<evidence type="ECO:0000259" key="11">
    <source>
        <dbReference type="Pfam" id="PF05134"/>
    </source>
</evidence>
<comment type="function">
    <text evidence="10">Inner membrane component of the type II secretion system required for the energy-dependent secretion of extracellular factors such as proteases and toxins from the periplasm.</text>
</comment>
<evidence type="ECO:0000259" key="12">
    <source>
        <dbReference type="Pfam" id="PF12693"/>
    </source>
</evidence>
<evidence type="ECO:0000256" key="8">
    <source>
        <dbReference type="ARBA" id="ARBA00022989"/>
    </source>
</evidence>
<keyword evidence="4" id="KW-1003">Cell membrane</keyword>
<dbReference type="CDD" id="cd24017">
    <property type="entry name" value="ASKHA_T2SSL_N"/>
    <property type="match status" value="1"/>
</dbReference>
<evidence type="ECO:0000256" key="2">
    <source>
        <dbReference type="ARBA" id="ARBA00005318"/>
    </source>
</evidence>
<dbReference type="SUPFAM" id="SSF53067">
    <property type="entry name" value="Actin-like ATPase domain"/>
    <property type="match status" value="1"/>
</dbReference>
<keyword evidence="7 10" id="KW-0653">Protein transport</keyword>
<evidence type="ECO:0000256" key="7">
    <source>
        <dbReference type="ARBA" id="ARBA00022927"/>
    </source>
</evidence>
<dbReference type="Gene3D" id="3.30.420.380">
    <property type="match status" value="1"/>
</dbReference>
<organism evidence="13 14">
    <name type="scientific">Dokdonella ginsengisoli</name>
    <dbReference type="NCBI Taxonomy" id="363846"/>
    <lineage>
        <taxon>Bacteria</taxon>
        <taxon>Pseudomonadati</taxon>
        <taxon>Pseudomonadota</taxon>
        <taxon>Gammaproteobacteria</taxon>
        <taxon>Lysobacterales</taxon>
        <taxon>Rhodanobacteraceae</taxon>
        <taxon>Dokdonella</taxon>
    </lineage>
</organism>
<comment type="caution">
    <text evidence="13">The sequence shown here is derived from an EMBL/GenBank/DDBJ whole genome shotgun (WGS) entry which is preliminary data.</text>
</comment>
<keyword evidence="3 10" id="KW-0813">Transport</keyword>
<dbReference type="Pfam" id="PF05134">
    <property type="entry name" value="T2SSL"/>
    <property type="match status" value="1"/>
</dbReference>
<evidence type="ECO:0000256" key="5">
    <source>
        <dbReference type="ARBA" id="ARBA00022519"/>
    </source>
</evidence>
<keyword evidence="5" id="KW-0997">Cell inner membrane</keyword>
<keyword evidence="9" id="KW-0472">Membrane</keyword>
<dbReference type="RefSeq" id="WP_380018417.1">
    <property type="nucleotide sequence ID" value="NZ_JBHSHD010000001.1"/>
</dbReference>
<keyword evidence="6" id="KW-0812">Transmembrane</keyword>
<keyword evidence="8" id="KW-1133">Transmembrane helix</keyword>
<accession>A0ABV9QPJ2</accession>
<evidence type="ECO:0000313" key="14">
    <source>
        <dbReference type="Proteomes" id="UP001595886"/>
    </source>
</evidence>
<dbReference type="NCBIfam" id="TIGR01709">
    <property type="entry name" value="typeII_sec_gspL"/>
    <property type="match status" value="1"/>
</dbReference>